<feature type="region of interest" description="Disordered" evidence="1">
    <location>
        <begin position="1"/>
        <end position="21"/>
    </location>
</feature>
<comment type="caution">
    <text evidence="2">The sequence shown here is derived from an EMBL/GenBank/DDBJ whole genome shotgun (WGS) entry which is preliminary data.</text>
</comment>
<dbReference type="AlphaFoldDB" id="A0A9N8DWW1"/>
<evidence type="ECO:0000313" key="3">
    <source>
        <dbReference type="Proteomes" id="UP001153069"/>
    </source>
</evidence>
<reference evidence="2" key="1">
    <citation type="submission" date="2020-06" db="EMBL/GenBank/DDBJ databases">
        <authorList>
            <consortium name="Plant Systems Biology data submission"/>
        </authorList>
    </citation>
    <scope>NUCLEOTIDE SEQUENCE</scope>
    <source>
        <strain evidence="2">D6</strain>
    </source>
</reference>
<accession>A0A9N8DWW1</accession>
<proteinExistence type="predicted"/>
<gene>
    <name evidence="2" type="ORF">SEMRO_437_G142750.1</name>
</gene>
<dbReference type="OrthoDB" id="49113at2759"/>
<dbReference type="EMBL" id="CAICTM010000436">
    <property type="protein sequence ID" value="CAB9510453.1"/>
    <property type="molecule type" value="Genomic_DNA"/>
</dbReference>
<sequence>MAWVGDGSDDTGTTFTQTGNNLVITGSDDPLQFNLRLDHSEQASCTQDYYWQATIQELKGHLSFGAVSEDGINPGYKIKGMFYNGNLTNGSYCSLRENWGPSLRDRWGPSFQTGDVIGVVGSASLCVEAPETSPSTELSTPNVTGFYGNWKLDKAWNGKNQLKIPRDYLCRPILLELINEGSNKEIKIYFDISNTISGTASILQQNETTIKVDCGPGFVSTRALPLNPVIRSLEDLLTAKNITTITLDKDNGMLTVTGPEMKTEWSRLIRIPEAFTKF</sequence>
<organism evidence="2 3">
    <name type="scientific">Seminavis robusta</name>
    <dbReference type="NCBI Taxonomy" id="568900"/>
    <lineage>
        <taxon>Eukaryota</taxon>
        <taxon>Sar</taxon>
        <taxon>Stramenopiles</taxon>
        <taxon>Ochrophyta</taxon>
        <taxon>Bacillariophyta</taxon>
        <taxon>Bacillariophyceae</taxon>
        <taxon>Bacillariophycidae</taxon>
        <taxon>Naviculales</taxon>
        <taxon>Naviculaceae</taxon>
        <taxon>Seminavis</taxon>
    </lineage>
</organism>
<keyword evidence="3" id="KW-1185">Reference proteome</keyword>
<feature type="compositionally biased region" description="Low complexity" evidence="1">
    <location>
        <begin position="10"/>
        <end position="19"/>
    </location>
</feature>
<dbReference type="Proteomes" id="UP001153069">
    <property type="component" value="Unassembled WGS sequence"/>
</dbReference>
<evidence type="ECO:0000256" key="1">
    <source>
        <dbReference type="SAM" id="MobiDB-lite"/>
    </source>
</evidence>
<name>A0A9N8DWW1_9STRA</name>
<evidence type="ECO:0000313" key="2">
    <source>
        <dbReference type="EMBL" id="CAB9510453.1"/>
    </source>
</evidence>
<protein>
    <submittedName>
        <fullName evidence="2">Uncharacterized protein</fullName>
    </submittedName>
</protein>